<dbReference type="EMBL" id="JBFCZG010000008">
    <property type="protein sequence ID" value="KAL3419263.1"/>
    <property type="molecule type" value="Genomic_DNA"/>
</dbReference>
<feature type="compositionally biased region" description="Polar residues" evidence="1">
    <location>
        <begin position="150"/>
        <end position="183"/>
    </location>
</feature>
<proteinExistence type="predicted"/>
<name>A0ABR4P7H8_9HELO</name>
<evidence type="ECO:0000313" key="3">
    <source>
        <dbReference type="Proteomes" id="UP001629113"/>
    </source>
</evidence>
<dbReference type="Proteomes" id="UP001629113">
    <property type="component" value="Unassembled WGS sequence"/>
</dbReference>
<evidence type="ECO:0000256" key="1">
    <source>
        <dbReference type="SAM" id="MobiDB-lite"/>
    </source>
</evidence>
<organism evidence="2 3">
    <name type="scientific">Phlyctema vagabunda</name>
    <dbReference type="NCBI Taxonomy" id="108571"/>
    <lineage>
        <taxon>Eukaryota</taxon>
        <taxon>Fungi</taxon>
        <taxon>Dikarya</taxon>
        <taxon>Ascomycota</taxon>
        <taxon>Pezizomycotina</taxon>
        <taxon>Leotiomycetes</taxon>
        <taxon>Helotiales</taxon>
        <taxon>Dermateaceae</taxon>
        <taxon>Phlyctema</taxon>
    </lineage>
</organism>
<gene>
    <name evidence="2" type="ORF">PVAG01_09485</name>
</gene>
<keyword evidence="3" id="KW-1185">Reference proteome</keyword>
<feature type="region of interest" description="Disordered" evidence="1">
    <location>
        <begin position="141"/>
        <end position="183"/>
    </location>
</feature>
<sequence>MPGISSRLANASKLSRMAEWKKYSLGDLESIQQWRHNIANDSGLGQNFQGRIDEPFQANPDEVSTHDDLNSPSSGRVEEITDLSHRNLVSEFSLTGAPIYGRIEGASHVSPSLPSFGYQNRSIEGLNDNVIERVSSILDDNGLGNREAQDTGTFQGHTNSWNMSPASQSQVAEQSPVTTGDQQLPQSERLAQAMHDIYY</sequence>
<accession>A0ABR4P7H8</accession>
<reference evidence="2 3" key="1">
    <citation type="submission" date="2024-06" db="EMBL/GenBank/DDBJ databases">
        <title>Complete genome of Phlyctema vagabunda strain 19-DSS-EL-015.</title>
        <authorList>
            <person name="Fiorenzani C."/>
        </authorList>
    </citation>
    <scope>NUCLEOTIDE SEQUENCE [LARGE SCALE GENOMIC DNA]</scope>
    <source>
        <strain evidence="2 3">19-DSS-EL-015</strain>
    </source>
</reference>
<evidence type="ECO:0000313" key="2">
    <source>
        <dbReference type="EMBL" id="KAL3419263.1"/>
    </source>
</evidence>
<protein>
    <submittedName>
        <fullName evidence="2">Uncharacterized protein</fullName>
    </submittedName>
</protein>
<comment type="caution">
    <text evidence="2">The sequence shown here is derived from an EMBL/GenBank/DDBJ whole genome shotgun (WGS) entry which is preliminary data.</text>
</comment>